<name>A0ABW1EDU5_9BACT</name>
<feature type="transmembrane region" description="Helical" evidence="7">
    <location>
        <begin position="170"/>
        <end position="192"/>
    </location>
</feature>
<dbReference type="Proteomes" id="UP001596091">
    <property type="component" value="Unassembled WGS sequence"/>
</dbReference>
<evidence type="ECO:0000256" key="2">
    <source>
        <dbReference type="ARBA" id="ARBA00005262"/>
    </source>
</evidence>
<dbReference type="PANTHER" id="PTHR33567">
    <property type="entry name" value="CHROMATE ION TRANSPORTER (EUROFUNG)"/>
    <property type="match status" value="1"/>
</dbReference>
<reference evidence="9" key="1">
    <citation type="journal article" date="2019" name="Int. J. Syst. Evol. Microbiol.">
        <title>The Global Catalogue of Microorganisms (GCM) 10K type strain sequencing project: providing services to taxonomists for standard genome sequencing and annotation.</title>
        <authorList>
            <consortium name="The Broad Institute Genomics Platform"/>
            <consortium name="The Broad Institute Genome Sequencing Center for Infectious Disease"/>
            <person name="Wu L."/>
            <person name="Ma J."/>
        </authorList>
    </citation>
    <scope>NUCLEOTIDE SEQUENCE [LARGE SCALE GENOMIC DNA]</scope>
    <source>
        <strain evidence="9">JCM 4087</strain>
    </source>
</reference>
<evidence type="ECO:0000256" key="1">
    <source>
        <dbReference type="ARBA" id="ARBA00004651"/>
    </source>
</evidence>
<feature type="transmembrane region" description="Helical" evidence="7">
    <location>
        <begin position="115"/>
        <end position="138"/>
    </location>
</feature>
<evidence type="ECO:0000256" key="4">
    <source>
        <dbReference type="ARBA" id="ARBA00022692"/>
    </source>
</evidence>
<comment type="caution">
    <text evidence="8">The sequence shown here is derived from an EMBL/GenBank/DDBJ whole genome shotgun (WGS) entry which is preliminary data.</text>
</comment>
<protein>
    <submittedName>
        <fullName evidence="8">Chromate efflux transporter</fullName>
    </submittedName>
</protein>
<evidence type="ECO:0000313" key="9">
    <source>
        <dbReference type="Proteomes" id="UP001596091"/>
    </source>
</evidence>
<feature type="transmembrane region" description="Helical" evidence="7">
    <location>
        <begin position="20"/>
        <end position="38"/>
    </location>
</feature>
<keyword evidence="3" id="KW-1003">Cell membrane</keyword>
<feature type="transmembrane region" description="Helical" evidence="7">
    <location>
        <begin position="293"/>
        <end position="313"/>
    </location>
</feature>
<gene>
    <name evidence="8" type="primary">chrA</name>
    <name evidence="8" type="ORF">ACFPT7_09345</name>
</gene>
<comment type="subcellular location">
    <subcellularLocation>
        <location evidence="1">Cell membrane</location>
        <topology evidence="1">Multi-pass membrane protein</topology>
    </subcellularLocation>
</comment>
<keyword evidence="5 7" id="KW-1133">Transmembrane helix</keyword>
<dbReference type="NCBIfam" id="TIGR00937">
    <property type="entry name" value="2A51"/>
    <property type="match status" value="1"/>
</dbReference>
<comment type="similarity">
    <text evidence="2">Belongs to the chromate ion transporter (CHR) (TC 2.A.51) family.</text>
</comment>
<evidence type="ECO:0000256" key="3">
    <source>
        <dbReference type="ARBA" id="ARBA00022475"/>
    </source>
</evidence>
<dbReference type="PIRSF" id="PIRSF004810">
    <property type="entry name" value="ChrA"/>
    <property type="match status" value="1"/>
</dbReference>
<evidence type="ECO:0000256" key="6">
    <source>
        <dbReference type="ARBA" id="ARBA00023136"/>
    </source>
</evidence>
<feature type="transmembrane region" description="Helical" evidence="7">
    <location>
        <begin position="320"/>
        <end position="346"/>
    </location>
</feature>
<accession>A0ABW1EDU5</accession>
<evidence type="ECO:0000313" key="8">
    <source>
        <dbReference type="EMBL" id="MFC5862492.1"/>
    </source>
</evidence>
<feature type="transmembrane region" description="Helical" evidence="7">
    <location>
        <begin position="390"/>
        <end position="408"/>
    </location>
</feature>
<dbReference type="Pfam" id="PF02417">
    <property type="entry name" value="Chromate_transp"/>
    <property type="match status" value="2"/>
</dbReference>
<feature type="transmembrane region" description="Helical" evidence="7">
    <location>
        <begin position="414"/>
        <end position="432"/>
    </location>
</feature>
<evidence type="ECO:0000256" key="7">
    <source>
        <dbReference type="SAM" id="Phobius"/>
    </source>
</evidence>
<dbReference type="PANTHER" id="PTHR33567:SF3">
    <property type="entry name" value="CHROMATE ION TRANSPORTER (EUROFUNG)"/>
    <property type="match status" value="1"/>
</dbReference>
<feature type="transmembrane region" description="Helical" evidence="7">
    <location>
        <begin position="358"/>
        <end position="378"/>
    </location>
</feature>
<feature type="transmembrane region" description="Helical" evidence="7">
    <location>
        <begin position="88"/>
        <end position="109"/>
    </location>
</feature>
<keyword evidence="6 7" id="KW-0472">Membrane</keyword>
<proteinExistence type="inferred from homology"/>
<dbReference type="EMBL" id="JBHSPH010000002">
    <property type="protein sequence ID" value="MFC5862492.1"/>
    <property type="molecule type" value="Genomic_DNA"/>
</dbReference>
<sequence length="434" mass="47089">MPAALQDETVAPAFGEALRFWWKLGWISFGGTAAHIAIMHDELVVRKRWIGEPEFLHALSHCMMLPGPEATQLAIYIGRKLHGVKGGVAAGTLFVLPSTAVLLALSVVYVRYGSVRWITAMIYGLRSAIVALVTVALLRVARRTLLMRLQWIVAGCAFVAFTLLHVSLPLVMLAAIAIGVLLARVAPGLLGADEEQSGVAKDGLRIWKPLLRGVLRVTAVGCALWVIPLIGFLWNSRDFSFWWRLSTFFTRTAFVTIGGSYTVLPYVAHEVVTHYHWVTGAQMLDGFSLAETTPGPLIIVVAYIGFMAAYNYFHGAMMPAVAALFVTVFYTFLPCFVFVFAGAPVIERTHGNKSVQGVLRLITAVVVAAMLTLVLFLARGALFSAEGVAFANLDVLAAVWVAVSFVLLQGFRVGAMGIVGLSLVFGLVRLWIVG</sequence>
<dbReference type="InterPro" id="IPR003370">
    <property type="entry name" value="Chromate_transpt"/>
</dbReference>
<keyword evidence="9" id="KW-1185">Reference proteome</keyword>
<dbReference type="InterPro" id="IPR014047">
    <property type="entry name" value="Chr_Tranpt_l_chain"/>
</dbReference>
<feature type="transmembrane region" description="Helical" evidence="7">
    <location>
        <begin position="213"/>
        <end position="234"/>
    </location>
</feature>
<organism evidence="8 9">
    <name type="scientific">Acidicapsa dinghuensis</name>
    <dbReference type="NCBI Taxonomy" id="2218256"/>
    <lineage>
        <taxon>Bacteria</taxon>
        <taxon>Pseudomonadati</taxon>
        <taxon>Acidobacteriota</taxon>
        <taxon>Terriglobia</taxon>
        <taxon>Terriglobales</taxon>
        <taxon>Acidobacteriaceae</taxon>
        <taxon>Acidicapsa</taxon>
    </lineage>
</organism>
<dbReference type="RefSeq" id="WP_263335848.1">
    <property type="nucleotide sequence ID" value="NZ_JAGSYH010000003.1"/>
</dbReference>
<evidence type="ECO:0000256" key="5">
    <source>
        <dbReference type="ARBA" id="ARBA00022989"/>
    </source>
</evidence>
<keyword evidence="4 7" id="KW-0812">Transmembrane</keyword>